<sequence length="372" mass="39541">MPYDEGKAAVGRPSPTPGLKGILSTVGGTPLIELERLVPGFTSRVYAKAERFNPGGSVKDRSALSMVLGRIRSGELVPGRSTVVESSSGNLAIGLAQICGYFGLRLICVVDARTTEQNIRILRAYGAEVEVVTQPDPETGELLPQRLRRVAELLARIPHAYCPDQYANPLNSLAHQSTMREIAEELGGEIDHLVLAVGTTGTLSGCAEYIRTAGLRTTVHAVDAVGSRLFDSPVSCARLVPGHGASVVPPLLDPSDADDVVHVTDLECVVGCRRLVRREAILAGGSSGAVVSALERLAPTVRPGSNVVLILPDGGDRYLDTIYDDAWVRERFGEVFHLWKEPDRGPGGGALTGPRGASRTTGPVTRKETVLC</sequence>
<dbReference type="GeneID" id="95514918"/>
<evidence type="ECO:0000256" key="2">
    <source>
        <dbReference type="ARBA" id="ARBA00004056"/>
    </source>
</evidence>
<keyword evidence="9" id="KW-0663">Pyridoxal phosphate</keyword>
<evidence type="ECO:0000256" key="5">
    <source>
        <dbReference type="ARBA" id="ARBA00011738"/>
    </source>
</evidence>
<keyword evidence="8" id="KW-0808">Transferase</keyword>
<evidence type="ECO:0000256" key="6">
    <source>
        <dbReference type="ARBA" id="ARBA00012331"/>
    </source>
</evidence>
<comment type="similarity">
    <text evidence="4">Belongs to the cysteine synthase/cystathionine beta-synthase family. SbnA subfamily.</text>
</comment>
<comment type="cofactor">
    <cofactor evidence="1">
        <name>pyridoxal 5'-phosphate</name>
        <dbReference type="ChEBI" id="CHEBI:597326"/>
    </cofactor>
</comment>
<dbReference type="STRING" id="67331.SAMN04490357_5856"/>
<evidence type="ECO:0000256" key="1">
    <source>
        <dbReference type="ARBA" id="ARBA00001933"/>
    </source>
</evidence>
<dbReference type="GO" id="GO:0016765">
    <property type="term" value="F:transferase activity, transferring alkyl or aryl (other than methyl) groups"/>
    <property type="evidence" value="ECO:0007669"/>
    <property type="project" value="UniProtKB-ARBA"/>
</dbReference>
<evidence type="ECO:0000256" key="10">
    <source>
        <dbReference type="SAM" id="MobiDB-lite"/>
    </source>
</evidence>
<proteinExistence type="inferred from homology"/>
<feature type="region of interest" description="Disordered" evidence="10">
    <location>
        <begin position="343"/>
        <end position="372"/>
    </location>
</feature>
<dbReference type="SUPFAM" id="SSF53686">
    <property type="entry name" value="Tryptophan synthase beta subunit-like PLP-dependent enzymes"/>
    <property type="match status" value="1"/>
</dbReference>
<dbReference type="CDD" id="cd01561">
    <property type="entry name" value="CBS_like"/>
    <property type="match status" value="1"/>
</dbReference>
<reference evidence="12 13" key="1">
    <citation type="submission" date="2016-10" db="EMBL/GenBank/DDBJ databases">
        <authorList>
            <person name="de Groot N.N."/>
        </authorList>
    </citation>
    <scope>NUCLEOTIDE SEQUENCE [LARGE SCALE GENOMIC DNA]</scope>
    <source>
        <strain evidence="12 13">DSM 40306</strain>
    </source>
</reference>
<dbReference type="InterPro" id="IPR036052">
    <property type="entry name" value="TrpB-like_PALP_sf"/>
</dbReference>
<dbReference type="InterPro" id="IPR001216">
    <property type="entry name" value="P-phosphate_BS"/>
</dbReference>
<dbReference type="EC" id="2.5.1.140" evidence="6"/>
<evidence type="ECO:0000256" key="8">
    <source>
        <dbReference type="ARBA" id="ARBA00022679"/>
    </source>
</evidence>
<dbReference type="Gene3D" id="3.40.50.1100">
    <property type="match status" value="2"/>
</dbReference>
<evidence type="ECO:0000256" key="9">
    <source>
        <dbReference type="ARBA" id="ARBA00022898"/>
    </source>
</evidence>
<dbReference type="PANTHER" id="PTHR10314">
    <property type="entry name" value="CYSTATHIONINE BETA-SYNTHASE"/>
    <property type="match status" value="1"/>
</dbReference>
<dbReference type="AlphaFoldDB" id="A0A1H5DKV7"/>
<comment type="pathway">
    <text evidence="3">Siderophore biosynthesis.</text>
</comment>
<protein>
    <recommendedName>
        <fullName evidence="7">N-(2-amino-2-carboxyethyl)-L-glutamate synthase</fullName>
        <ecNumber evidence="6">2.5.1.140</ecNumber>
    </recommendedName>
</protein>
<feature type="domain" description="Tryptophan synthase beta chain-like PALP" evidence="11">
    <location>
        <begin position="24"/>
        <end position="313"/>
    </location>
</feature>
<accession>A0A1H5DKV7</accession>
<dbReference type="Pfam" id="PF00291">
    <property type="entry name" value="PALP"/>
    <property type="match status" value="1"/>
</dbReference>
<dbReference type="InterPro" id="IPR023927">
    <property type="entry name" value="SbnA"/>
</dbReference>
<organism evidence="12 13">
    <name type="scientific">Streptomyces misionensis</name>
    <dbReference type="NCBI Taxonomy" id="67331"/>
    <lineage>
        <taxon>Bacteria</taxon>
        <taxon>Bacillati</taxon>
        <taxon>Actinomycetota</taxon>
        <taxon>Actinomycetes</taxon>
        <taxon>Kitasatosporales</taxon>
        <taxon>Streptomycetaceae</taxon>
        <taxon>Streptomyces</taxon>
    </lineage>
</organism>
<dbReference type="InterPro" id="IPR001926">
    <property type="entry name" value="TrpB-like_PALP"/>
</dbReference>
<dbReference type="RefSeq" id="WP_079172447.1">
    <property type="nucleotide sequence ID" value="NZ_FNTD01000004.1"/>
</dbReference>
<comment type="function">
    <text evidence="2">Catalyzes the synthesis of N-((2S)-2-amino-2-carboxyethyl)-L-glutamate (ACEGA) from O-phospho-L-serine and L-glutamate. Involved in the biosynthesis of L-2,3-diaminopropionic acid (L-Dap), a precursor of staphyloferrin B and antibiotics.</text>
</comment>
<evidence type="ECO:0000256" key="3">
    <source>
        <dbReference type="ARBA" id="ARBA00004924"/>
    </source>
</evidence>
<name>A0A1H5DKV7_9ACTN</name>
<dbReference type="GO" id="GO:0006535">
    <property type="term" value="P:cysteine biosynthetic process from serine"/>
    <property type="evidence" value="ECO:0007669"/>
    <property type="project" value="InterPro"/>
</dbReference>
<gene>
    <name evidence="12" type="ORF">SAMN04490357_5856</name>
</gene>
<dbReference type="PROSITE" id="PS00901">
    <property type="entry name" value="CYS_SYNTHASE"/>
    <property type="match status" value="1"/>
</dbReference>
<dbReference type="NCBIfam" id="TIGR03945">
    <property type="entry name" value="PLP_SbnA_fam"/>
    <property type="match status" value="1"/>
</dbReference>
<comment type="subunit">
    <text evidence="5">Homodimer.</text>
</comment>
<dbReference type="Proteomes" id="UP000182375">
    <property type="component" value="Unassembled WGS sequence"/>
</dbReference>
<evidence type="ECO:0000313" key="13">
    <source>
        <dbReference type="Proteomes" id="UP000182375"/>
    </source>
</evidence>
<evidence type="ECO:0000259" key="11">
    <source>
        <dbReference type="Pfam" id="PF00291"/>
    </source>
</evidence>
<evidence type="ECO:0000313" key="12">
    <source>
        <dbReference type="EMBL" id="SED79410.1"/>
    </source>
</evidence>
<evidence type="ECO:0000256" key="7">
    <source>
        <dbReference type="ARBA" id="ARBA00016985"/>
    </source>
</evidence>
<dbReference type="InterPro" id="IPR050214">
    <property type="entry name" value="Cys_Synth/Cystath_Beta-Synth"/>
</dbReference>
<dbReference type="EMBL" id="FNTD01000004">
    <property type="protein sequence ID" value="SED79410.1"/>
    <property type="molecule type" value="Genomic_DNA"/>
</dbReference>
<evidence type="ECO:0000256" key="4">
    <source>
        <dbReference type="ARBA" id="ARBA00008519"/>
    </source>
</evidence>